<dbReference type="Pfam" id="PF03845">
    <property type="entry name" value="Spore_permease"/>
    <property type="match status" value="1"/>
</dbReference>
<dbReference type="PANTHER" id="PTHR34975">
    <property type="entry name" value="SPORE GERMINATION PROTEIN A2"/>
    <property type="match status" value="1"/>
</dbReference>
<dbReference type="RefSeq" id="WP_336495704.1">
    <property type="nucleotide sequence ID" value="NZ_JBAWSY010000001.1"/>
</dbReference>
<evidence type="ECO:0000256" key="1">
    <source>
        <dbReference type="ARBA" id="ARBA00004141"/>
    </source>
</evidence>
<feature type="transmembrane region" description="Helical" evidence="8">
    <location>
        <begin position="191"/>
        <end position="212"/>
    </location>
</feature>
<feature type="transmembrane region" description="Helical" evidence="8">
    <location>
        <begin position="12"/>
        <end position="34"/>
    </location>
</feature>
<keyword evidence="3" id="KW-0813">Transport</keyword>
<dbReference type="EMBL" id="JBAWSY010000001">
    <property type="protein sequence ID" value="MEI4768146.1"/>
    <property type="molecule type" value="Genomic_DNA"/>
</dbReference>
<dbReference type="PANTHER" id="PTHR34975:SF2">
    <property type="entry name" value="SPORE GERMINATION PROTEIN A2"/>
    <property type="match status" value="1"/>
</dbReference>
<feature type="transmembrane region" description="Helical" evidence="8">
    <location>
        <begin position="46"/>
        <end position="68"/>
    </location>
</feature>
<reference evidence="9 10" key="1">
    <citation type="submission" date="2024-01" db="EMBL/GenBank/DDBJ databases">
        <title>Seven novel Bacillus-like species.</title>
        <authorList>
            <person name="Liu G."/>
        </authorList>
    </citation>
    <scope>NUCLEOTIDE SEQUENCE [LARGE SCALE GENOMIC DNA]</scope>
    <source>
        <strain evidence="9 10">FJAT-51614</strain>
    </source>
</reference>
<evidence type="ECO:0000256" key="5">
    <source>
        <dbReference type="ARBA" id="ARBA00022692"/>
    </source>
</evidence>
<evidence type="ECO:0000313" key="9">
    <source>
        <dbReference type="EMBL" id="MEI4768146.1"/>
    </source>
</evidence>
<evidence type="ECO:0000256" key="6">
    <source>
        <dbReference type="ARBA" id="ARBA00022989"/>
    </source>
</evidence>
<evidence type="ECO:0000313" key="10">
    <source>
        <dbReference type="Proteomes" id="UP001364890"/>
    </source>
</evidence>
<dbReference type="InterPro" id="IPR004761">
    <property type="entry name" value="Spore_GerAB"/>
</dbReference>
<accession>A0ABU8F272</accession>
<feature type="transmembrane region" description="Helical" evidence="8">
    <location>
        <begin position="152"/>
        <end position="171"/>
    </location>
</feature>
<comment type="subcellular location">
    <subcellularLocation>
        <location evidence="1">Membrane</location>
        <topology evidence="1">Multi-pass membrane protein</topology>
    </subcellularLocation>
</comment>
<proteinExistence type="inferred from homology"/>
<keyword evidence="4" id="KW-0309">Germination</keyword>
<comment type="caution">
    <text evidence="9">The sequence shown here is derived from an EMBL/GenBank/DDBJ whole genome shotgun (WGS) entry which is preliminary data.</text>
</comment>
<evidence type="ECO:0000256" key="3">
    <source>
        <dbReference type="ARBA" id="ARBA00022448"/>
    </source>
</evidence>
<evidence type="ECO:0000256" key="8">
    <source>
        <dbReference type="SAM" id="Phobius"/>
    </source>
</evidence>
<feature type="transmembrane region" description="Helical" evidence="8">
    <location>
        <begin position="224"/>
        <end position="244"/>
    </location>
</feature>
<feature type="transmembrane region" description="Helical" evidence="8">
    <location>
        <begin position="127"/>
        <end position="147"/>
    </location>
</feature>
<dbReference type="Proteomes" id="UP001364890">
    <property type="component" value="Unassembled WGS sequence"/>
</dbReference>
<sequence length="371" mass="42897">MKNTLEISPKDMINAFLLFFVITTCQTGVGIQGFQRLIYADAKHDAWISVILAGLSSHIIVFFMIKTLELYGSNDLYGIHQDLFGKHLGNLLNFIYILYCSVAFFLILENYIEVISTWVFPRLNPKFISISLLLLVIYTFLGGLRVIVGVSFFSFLLGLWLLPVLIFPLKFSNIEYLLPILDTDIISILKGAQSMTFTIIGFEIINIIYPFVKEKDKVKRHVHLGLLVTSFIYLTVMLITLTYFSGEQLAKTIWATLSLFSIIRLPFIERIEFITICFWLIIILPNLCFYLWAAYRGSIRLFNVSSKKFVWIFSTIIFIFSLFVQTRIQINTYTTYLSKVAFILVFIYPVVLYILALMKKKFSGKYGEKNE</sequence>
<comment type="similarity">
    <text evidence="2">Belongs to the amino acid-polyamine-organocation (APC) superfamily. Spore germination protein (SGP) (TC 2.A.3.9) family.</text>
</comment>
<keyword evidence="10" id="KW-1185">Reference proteome</keyword>
<keyword evidence="7 8" id="KW-0472">Membrane</keyword>
<evidence type="ECO:0000256" key="7">
    <source>
        <dbReference type="ARBA" id="ARBA00023136"/>
    </source>
</evidence>
<organism evidence="9 10">
    <name type="scientific">Psychrobacillus mangrovi</name>
    <dbReference type="NCBI Taxonomy" id="3117745"/>
    <lineage>
        <taxon>Bacteria</taxon>
        <taxon>Bacillati</taxon>
        <taxon>Bacillota</taxon>
        <taxon>Bacilli</taxon>
        <taxon>Bacillales</taxon>
        <taxon>Bacillaceae</taxon>
        <taxon>Psychrobacillus</taxon>
    </lineage>
</organism>
<feature type="transmembrane region" description="Helical" evidence="8">
    <location>
        <begin position="309"/>
        <end position="330"/>
    </location>
</feature>
<feature type="transmembrane region" description="Helical" evidence="8">
    <location>
        <begin position="273"/>
        <end position="297"/>
    </location>
</feature>
<evidence type="ECO:0000256" key="4">
    <source>
        <dbReference type="ARBA" id="ARBA00022544"/>
    </source>
</evidence>
<protein>
    <submittedName>
        <fullName evidence="9">GerAB/ArcD/ProY family transporter</fullName>
    </submittedName>
</protein>
<keyword evidence="6 8" id="KW-1133">Transmembrane helix</keyword>
<evidence type="ECO:0000256" key="2">
    <source>
        <dbReference type="ARBA" id="ARBA00007998"/>
    </source>
</evidence>
<dbReference type="NCBIfam" id="TIGR00912">
    <property type="entry name" value="2A0309"/>
    <property type="match status" value="1"/>
</dbReference>
<name>A0ABU8F272_9BACI</name>
<feature type="transmembrane region" description="Helical" evidence="8">
    <location>
        <begin position="88"/>
        <end position="107"/>
    </location>
</feature>
<keyword evidence="5 8" id="KW-0812">Transmembrane</keyword>
<feature type="transmembrane region" description="Helical" evidence="8">
    <location>
        <begin position="336"/>
        <end position="356"/>
    </location>
</feature>
<gene>
    <name evidence="9" type="ORF">WAX74_00545</name>
</gene>